<dbReference type="RefSeq" id="WP_242284904.1">
    <property type="nucleotide sequence ID" value="NZ_JAKKSL010000001.1"/>
</dbReference>
<accession>A0ABS9WZM6</accession>
<dbReference type="EMBL" id="JAKKSL010000001">
    <property type="protein sequence ID" value="MCI2283443.1"/>
    <property type="molecule type" value="Genomic_DNA"/>
</dbReference>
<evidence type="ECO:0000313" key="2">
    <source>
        <dbReference type="Proteomes" id="UP001139646"/>
    </source>
</evidence>
<protein>
    <submittedName>
        <fullName evidence="1">Uncharacterized protein</fullName>
    </submittedName>
</protein>
<sequence length="112" mass="13326">MFSITNEQIKHFGSINENKFIDSLFLELSELEVKSKDKLKPFIICCIYDCEEYEILNERDVEQFVYLRLRFGDDFPNSNTFDWALKILNHTDIDGTEKIEQLNDYITFIIEA</sequence>
<keyword evidence="2" id="KW-1185">Reference proteome</keyword>
<name>A0ABS9WZM6_9GAMM</name>
<evidence type="ECO:0000313" key="1">
    <source>
        <dbReference type="EMBL" id="MCI2283443.1"/>
    </source>
</evidence>
<organism evidence="1 2">
    <name type="scientific">Colwellia maritima</name>
    <dbReference type="NCBI Taxonomy" id="2912588"/>
    <lineage>
        <taxon>Bacteria</taxon>
        <taxon>Pseudomonadati</taxon>
        <taxon>Pseudomonadota</taxon>
        <taxon>Gammaproteobacteria</taxon>
        <taxon>Alteromonadales</taxon>
        <taxon>Colwelliaceae</taxon>
        <taxon>Colwellia</taxon>
    </lineage>
</organism>
<gene>
    <name evidence="1" type="ORF">L3081_08570</name>
</gene>
<dbReference type="Proteomes" id="UP001139646">
    <property type="component" value="Unassembled WGS sequence"/>
</dbReference>
<reference evidence="1" key="1">
    <citation type="submission" date="2022-01" db="EMBL/GenBank/DDBJ databases">
        <title>Colwellia maritima, isolated from seawater.</title>
        <authorList>
            <person name="Kristyanto S."/>
            <person name="Jung J."/>
            <person name="Jeon C.O."/>
        </authorList>
    </citation>
    <scope>NUCLEOTIDE SEQUENCE</scope>
    <source>
        <strain evidence="1">MSW7</strain>
    </source>
</reference>
<proteinExistence type="predicted"/>
<comment type="caution">
    <text evidence="1">The sequence shown here is derived from an EMBL/GenBank/DDBJ whole genome shotgun (WGS) entry which is preliminary data.</text>
</comment>